<dbReference type="AlphaFoldDB" id="A0A6B8J2S6"/>
<sequence>MTTMFALLSQPEKFDGRLVSFHAWVDQVNGAILLFPSRDEMDARNSFSSLVAYPESSPGAFREIPSIEGGEEKFLRVTGTFRWNRDGASRPQSAPVDADRMGVMEGVHLGL</sequence>
<reference evidence="1" key="1">
    <citation type="submission" date="2020-11" db="EMBL/GenBank/DDBJ databases">
        <title>Enhanced detection system for hospital associated transmission using whole genome sequencing surveillance.</title>
        <authorList>
            <person name="Harrison L.H."/>
            <person name="Van Tyne D."/>
            <person name="Marsh J.W."/>
            <person name="Griffith M.P."/>
            <person name="Snyder D.J."/>
            <person name="Cooper V.S."/>
            <person name="Mustapha M."/>
        </authorList>
    </citation>
    <scope>NUCLEOTIDE SEQUENCE</scope>
    <source>
        <strain evidence="1">STEN00091</strain>
    </source>
</reference>
<evidence type="ECO:0000313" key="1">
    <source>
        <dbReference type="EMBL" id="MBH1652965.1"/>
    </source>
</evidence>
<gene>
    <name evidence="1" type="ORF">I5U67_12385</name>
</gene>
<dbReference type="Proteomes" id="UP000625930">
    <property type="component" value="Unassembled WGS sequence"/>
</dbReference>
<organism evidence="1 2">
    <name type="scientific">Stenotrophomonas maltophilia</name>
    <name type="common">Pseudomonas maltophilia</name>
    <name type="synonym">Xanthomonas maltophilia</name>
    <dbReference type="NCBI Taxonomy" id="40324"/>
    <lineage>
        <taxon>Bacteria</taxon>
        <taxon>Pseudomonadati</taxon>
        <taxon>Pseudomonadota</taxon>
        <taxon>Gammaproteobacteria</taxon>
        <taxon>Lysobacterales</taxon>
        <taxon>Lysobacteraceae</taxon>
        <taxon>Stenotrophomonas</taxon>
        <taxon>Stenotrophomonas maltophilia group</taxon>
    </lineage>
</organism>
<dbReference type="RefSeq" id="WP_154262617.1">
    <property type="nucleotide sequence ID" value="NZ_CP040438.1"/>
</dbReference>
<protein>
    <submittedName>
        <fullName evidence="1">Uncharacterized protein</fullName>
    </submittedName>
</protein>
<evidence type="ECO:0000313" key="2">
    <source>
        <dbReference type="Proteomes" id="UP000625930"/>
    </source>
</evidence>
<dbReference type="EMBL" id="JADUNP010000024">
    <property type="protein sequence ID" value="MBH1652965.1"/>
    <property type="molecule type" value="Genomic_DNA"/>
</dbReference>
<accession>A0A6B8J2S6</accession>
<proteinExistence type="predicted"/>
<name>A0A6B8J2S6_STEMA</name>
<comment type="caution">
    <text evidence="1">The sequence shown here is derived from an EMBL/GenBank/DDBJ whole genome shotgun (WGS) entry which is preliminary data.</text>
</comment>